<comment type="caution">
    <text evidence="1">The sequence shown here is derived from an EMBL/GenBank/DDBJ whole genome shotgun (WGS) entry which is preliminary data.</text>
</comment>
<name>X1HHF2_9ZZZZ</name>
<gene>
    <name evidence="1" type="ORF">S03H2_26964</name>
</gene>
<accession>X1HHF2</accession>
<dbReference type="EMBL" id="BARU01015898">
    <property type="protein sequence ID" value="GAH56455.1"/>
    <property type="molecule type" value="Genomic_DNA"/>
</dbReference>
<evidence type="ECO:0000313" key="1">
    <source>
        <dbReference type="EMBL" id="GAH56455.1"/>
    </source>
</evidence>
<reference evidence="1" key="1">
    <citation type="journal article" date="2014" name="Front. Microbiol.">
        <title>High frequency of phylogenetically diverse reductive dehalogenase-homologous genes in deep subseafloor sedimentary metagenomes.</title>
        <authorList>
            <person name="Kawai M."/>
            <person name="Futagami T."/>
            <person name="Toyoda A."/>
            <person name="Takaki Y."/>
            <person name="Nishi S."/>
            <person name="Hori S."/>
            <person name="Arai W."/>
            <person name="Tsubouchi T."/>
            <person name="Morono Y."/>
            <person name="Uchiyama I."/>
            <person name="Ito T."/>
            <person name="Fujiyama A."/>
            <person name="Inagaki F."/>
            <person name="Takami H."/>
        </authorList>
    </citation>
    <scope>NUCLEOTIDE SEQUENCE</scope>
    <source>
        <strain evidence="1">Expedition CK06-06</strain>
    </source>
</reference>
<sequence length="69" mass="7852">GKSTLALGLMKDFYMDFNGYDEVTAEEAVKESLGYTWGHYGDIIRRGMEKSRVLCYTQDDLQHIAGKDL</sequence>
<feature type="non-terminal residue" evidence="1">
    <location>
        <position position="69"/>
    </location>
</feature>
<dbReference type="AlphaFoldDB" id="X1HHF2"/>
<feature type="non-terminal residue" evidence="1">
    <location>
        <position position="1"/>
    </location>
</feature>
<protein>
    <submittedName>
        <fullName evidence="1">Uncharacterized protein</fullName>
    </submittedName>
</protein>
<proteinExistence type="predicted"/>
<organism evidence="1">
    <name type="scientific">marine sediment metagenome</name>
    <dbReference type="NCBI Taxonomy" id="412755"/>
    <lineage>
        <taxon>unclassified sequences</taxon>
        <taxon>metagenomes</taxon>
        <taxon>ecological metagenomes</taxon>
    </lineage>
</organism>